<keyword evidence="6" id="KW-1185">Reference proteome</keyword>
<dbReference type="PANTHER" id="PTHR46011">
    <property type="entry name" value="NUCLEAR HORMONE RECEPTOR FAMILY MEMBER NHR-86-RELATED"/>
    <property type="match status" value="1"/>
</dbReference>
<protein>
    <submittedName>
        <fullName evidence="7">NR LBD domain-containing protein</fullName>
    </submittedName>
</protein>
<accession>A0A0N4VNU0</accession>
<evidence type="ECO:0000313" key="5">
    <source>
        <dbReference type="EMBL" id="VDD97085.1"/>
    </source>
</evidence>
<dbReference type="InterPro" id="IPR000536">
    <property type="entry name" value="Nucl_hrmn_rcpt_lig-bd"/>
</dbReference>
<gene>
    <name evidence="5" type="ORF">EVEC_LOCUS11836</name>
</gene>
<feature type="domain" description="NR LBD" evidence="4">
    <location>
        <begin position="1"/>
        <end position="212"/>
    </location>
</feature>
<dbReference type="SMART" id="SM00430">
    <property type="entry name" value="HOLI"/>
    <property type="match status" value="1"/>
</dbReference>
<dbReference type="Pfam" id="PF00104">
    <property type="entry name" value="Hormone_recep"/>
    <property type="match status" value="1"/>
</dbReference>
<dbReference type="SUPFAM" id="SSF48508">
    <property type="entry name" value="Nuclear receptor ligand-binding domain"/>
    <property type="match status" value="1"/>
</dbReference>
<evidence type="ECO:0000313" key="7">
    <source>
        <dbReference type="WBParaSite" id="EVEC_0001266301-mRNA-1"/>
    </source>
</evidence>
<reference evidence="7" key="1">
    <citation type="submission" date="2017-02" db="UniProtKB">
        <authorList>
            <consortium name="WormBaseParasite"/>
        </authorList>
    </citation>
    <scope>IDENTIFICATION</scope>
</reference>
<organism evidence="7">
    <name type="scientific">Enterobius vermicularis</name>
    <name type="common">Human pinworm</name>
    <dbReference type="NCBI Taxonomy" id="51028"/>
    <lineage>
        <taxon>Eukaryota</taxon>
        <taxon>Metazoa</taxon>
        <taxon>Ecdysozoa</taxon>
        <taxon>Nematoda</taxon>
        <taxon>Chromadorea</taxon>
        <taxon>Rhabditida</taxon>
        <taxon>Spirurina</taxon>
        <taxon>Oxyuridomorpha</taxon>
        <taxon>Oxyuroidea</taxon>
        <taxon>Oxyuridae</taxon>
        <taxon>Enterobius</taxon>
    </lineage>
</organism>
<dbReference type="PROSITE" id="PS51843">
    <property type="entry name" value="NR_LBD"/>
    <property type="match status" value="1"/>
</dbReference>
<keyword evidence="1" id="KW-0805">Transcription regulation</keyword>
<keyword evidence="2" id="KW-0804">Transcription</keyword>
<dbReference type="AlphaFoldDB" id="A0A0N4VNU0"/>
<evidence type="ECO:0000256" key="2">
    <source>
        <dbReference type="ARBA" id="ARBA00023163"/>
    </source>
</evidence>
<dbReference type="EMBL" id="UXUI01012791">
    <property type="protein sequence ID" value="VDD97085.1"/>
    <property type="molecule type" value="Genomic_DNA"/>
</dbReference>
<keyword evidence="3" id="KW-0675">Receptor</keyword>
<evidence type="ECO:0000313" key="6">
    <source>
        <dbReference type="Proteomes" id="UP000274131"/>
    </source>
</evidence>
<name>A0A0N4VNU0_ENTVE</name>
<dbReference type="InterPro" id="IPR035500">
    <property type="entry name" value="NHR-like_dom_sf"/>
</dbReference>
<dbReference type="Gene3D" id="1.10.565.10">
    <property type="entry name" value="Retinoid X Receptor"/>
    <property type="match status" value="1"/>
</dbReference>
<evidence type="ECO:0000256" key="3">
    <source>
        <dbReference type="ARBA" id="ARBA00023170"/>
    </source>
</evidence>
<evidence type="ECO:0000256" key="1">
    <source>
        <dbReference type="ARBA" id="ARBA00023015"/>
    </source>
</evidence>
<evidence type="ECO:0000259" key="4">
    <source>
        <dbReference type="PROSITE" id="PS51843"/>
    </source>
</evidence>
<reference evidence="5 6" key="2">
    <citation type="submission" date="2018-10" db="EMBL/GenBank/DDBJ databases">
        <authorList>
            <consortium name="Pathogen Informatics"/>
        </authorList>
    </citation>
    <scope>NUCLEOTIDE SEQUENCE [LARGE SCALE GENOMIC DNA]</scope>
</reference>
<proteinExistence type="predicted"/>
<dbReference type="OrthoDB" id="5810687at2759"/>
<sequence>MLRYDAAIAAEMVNEYFLPFCQIETDNKQRLFRNFFANFILIERAFLTSVYFPSEHDDRFAFSNNAYFHLDDLTKYFNCDALIAHPAEAAKIFKPTYDVSRRCLKNPMAEMKFTEAEMVGLLYLSLWNEAIDGISKETSAVSKQARDQIYRELYTLCLRSDPETAPRRFGCVVNFLTVSQRLSARFTENFSIAKIFDIFNCDNFLFEIMPQTVC</sequence>
<dbReference type="Proteomes" id="UP000274131">
    <property type="component" value="Unassembled WGS sequence"/>
</dbReference>
<dbReference type="STRING" id="51028.A0A0N4VNU0"/>
<dbReference type="WBParaSite" id="EVEC_0001266301-mRNA-1">
    <property type="protein sequence ID" value="EVEC_0001266301-mRNA-1"/>
    <property type="gene ID" value="EVEC_0001266301"/>
</dbReference>